<accession>A0A8J3U1D1</accession>
<evidence type="ECO:0000313" key="1">
    <source>
        <dbReference type="EMBL" id="GII35127.1"/>
    </source>
</evidence>
<sequence length="129" mass="13889">MQDPETAKIAPGGAHVKTRIRTLRIGDQVFAWTGRVGHTTGDGACRRYVRLRVWGGGKNGRPLQADLLSTFEGGPWGYCATDTAFPTPRDVRVVVDHALASGWDPAARGGVFLVQDNPSALTGFVITDR</sequence>
<gene>
    <name evidence="1" type="ORF">Pph01_01300</name>
</gene>
<dbReference type="Proteomes" id="UP000622547">
    <property type="component" value="Unassembled WGS sequence"/>
</dbReference>
<reference evidence="1 2" key="1">
    <citation type="submission" date="2021-01" db="EMBL/GenBank/DDBJ databases">
        <title>Whole genome shotgun sequence of Planotetraspora phitsanulokensis NBRC 104273.</title>
        <authorList>
            <person name="Komaki H."/>
            <person name="Tamura T."/>
        </authorList>
    </citation>
    <scope>NUCLEOTIDE SEQUENCE [LARGE SCALE GENOMIC DNA]</scope>
    <source>
        <strain evidence="1 2">NBRC 104273</strain>
    </source>
</reference>
<proteinExistence type="predicted"/>
<protein>
    <submittedName>
        <fullName evidence="1">Uncharacterized protein</fullName>
    </submittedName>
</protein>
<organism evidence="1 2">
    <name type="scientific">Planotetraspora phitsanulokensis</name>
    <dbReference type="NCBI Taxonomy" id="575192"/>
    <lineage>
        <taxon>Bacteria</taxon>
        <taxon>Bacillati</taxon>
        <taxon>Actinomycetota</taxon>
        <taxon>Actinomycetes</taxon>
        <taxon>Streptosporangiales</taxon>
        <taxon>Streptosporangiaceae</taxon>
        <taxon>Planotetraspora</taxon>
    </lineage>
</organism>
<evidence type="ECO:0000313" key="2">
    <source>
        <dbReference type="Proteomes" id="UP000622547"/>
    </source>
</evidence>
<name>A0A8J3U1D1_9ACTN</name>
<dbReference type="EMBL" id="BOOP01000001">
    <property type="protein sequence ID" value="GII35127.1"/>
    <property type="molecule type" value="Genomic_DNA"/>
</dbReference>
<keyword evidence="2" id="KW-1185">Reference proteome</keyword>
<comment type="caution">
    <text evidence="1">The sequence shown here is derived from an EMBL/GenBank/DDBJ whole genome shotgun (WGS) entry which is preliminary data.</text>
</comment>
<dbReference type="AlphaFoldDB" id="A0A8J3U1D1"/>